<protein>
    <submittedName>
        <fullName evidence="1">Uncharacterized protein</fullName>
    </submittedName>
</protein>
<evidence type="ECO:0000313" key="2">
    <source>
        <dbReference type="Proteomes" id="UP000324222"/>
    </source>
</evidence>
<dbReference type="Proteomes" id="UP000324222">
    <property type="component" value="Unassembled WGS sequence"/>
</dbReference>
<sequence>MMMKIMGKERRYWRKGREEVVSGEGRTTKEEWERRREAWVRNNWRERVGEVVRQGKSKNGRGTRGVGEGLAEGVFIGKKGHRWHW</sequence>
<keyword evidence="2" id="KW-1185">Reference proteome</keyword>
<comment type="caution">
    <text evidence="1">The sequence shown here is derived from an EMBL/GenBank/DDBJ whole genome shotgun (WGS) entry which is preliminary data.</text>
</comment>
<proteinExistence type="predicted"/>
<gene>
    <name evidence="1" type="ORF">E2C01_024165</name>
</gene>
<reference evidence="1 2" key="1">
    <citation type="submission" date="2019-05" db="EMBL/GenBank/DDBJ databases">
        <title>Another draft genome of Portunus trituberculatus and its Hox gene families provides insights of decapod evolution.</title>
        <authorList>
            <person name="Jeong J.-H."/>
            <person name="Song I."/>
            <person name="Kim S."/>
            <person name="Choi T."/>
            <person name="Kim D."/>
            <person name="Ryu S."/>
            <person name="Kim W."/>
        </authorList>
    </citation>
    <scope>NUCLEOTIDE SEQUENCE [LARGE SCALE GENOMIC DNA]</scope>
    <source>
        <tissue evidence="1">Muscle</tissue>
    </source>
</reference>
<dbReference type="EMBL" id="VSRR010002335">
    <property type="protein sequence ID" value="MPC30894.1"/>
    <property type="molecule type" value="Genomic_DNA"/>
</dbReference>
<accession>A0A5B7EDN5</accession>
<name>A0A5B7EDN5_PORTR</name>
<evidence type="ECO:0000313" key="1">
    <source>
        <dbReference type="EMBL" id="MPC30894.1"/>
    </source>
</evidence>
<dbReference type="AlphaFoldDB" id="A0A5B7EDN5"/>
<organism evidence="1 2">
    <name type="scientific">Portunus trituberculatus</name>
    <name type="common">Swimming crab</name>
    <name type="synonym">Neptunus trituberculatus</name>
    <dbReference type="NCBI Taxonomy" id="210409"/>
    <lineage>
        <taxon>Eukaryota</taxon>
        <taxon>Metazoa</taxon>
        <taxon>Ecdysozoa</taxon>
        <taxon>Arthropoda</taxon>
        <taxon>Crustacea</taxon>
        <taxon>Multicrustacea</taxon>
        <taxon>Malacostraca</taxon>
        <taxon>Eumalacostraca</taxon>
        <taxon>Eucarida</taxon>
        <taxon>Decapoda</taxon>
        <taxon>Pleocyemata</taxon>
        <taxon>Brachyura</taxon>
        <taxon>Eubrachyura</taxon>
        <taxon>Portunoidea</taxon>
        <taxon>Portunidae</taxon>
        <taxon>Portuninae</taxon>
        <taxon>Portunus</taxon>
    </lineage>
</organism>